<keyword evidence="9" id="KW-1133">Transmembrane helix</keyword>
<feature type="compositionally biased region" description="Low complexity" evidence="8">
    <location>
        <begin position="375"/>
        <end position="384"/>
    </location>
</feature>
<evidence type="ECO:0000313" key="11">
    <source>
        <dbReference type="EMBL" id="MYR33728.1"/>
    </source>
</evidence>
<dbReference type="CDD" id="cd14014">
    <property type="entry name" value="STKc_PknB_like"/>
    <property type="match status" value="1"/>
</dbReference>
<dbReference type="InterPro" id="IPR000719">
    <property type="entry name" value="Prot_kinase_dom"/>
</dbReference>
<keyword evidence="9" id="KW-0812">Transmembrane</keyword>
<evidence type="ECO:0000313" key="12">
    <source>
        <dbReference type="Proteomes" id="UP000467124"/>
    </source>
</evidence>
<keyword evidence="2" id="KW-0723">Serine/threonine-protein kinase</keyword>
<evidence type="ECO:0000256" key="5">
    <source>
        <dbReference type="ARBA" id="ARBA00022777"/>
    </source>
</evidence>
<name>A0A7K2IUT0_9ACTN</name>
<feature type="compositionally biased region" description="Low complexity" evidence="8">
    <location>
        <begin position="300"/>
        <end position="311"/>
    </location>
</feature>
<dbReference type="SMART" id="SM00220">
    <property type="entry name" value="S_TKc"/>
    <property type="match status" value="1"/>
</dbReference>
<evidence type="ECO:0000256" key="1">
    <source>
        <dbReference type="ARBA" id="ARBA00012513"/>
    </source>
</evidence>
<keyword evidence="4 7" id="KW-0547">Nucleotide-binding</keyword>
<dbReference type="RefSeq" id="WP_161111282.1">
    <property type="nucleotide sequence ID" value="NZ_WWHY01000001.1"/>
</dbReference>
<keyword evidence="6 7" id="KW-0067">ATP-binding</keyword>
<feature type="transmembrane region" description="Helical" evidence="9">
    <location>
        <begin position="523"/>
        <end position="544"/>
    </location>
</feature>
<dbReference type="GO" id="GO:0004674">
    <property type="term" value="F:protein serine/threonine kinase activity"/>
    <property type="evidence" value="ECO:0007669"/>
    <property type="project" value="UniProtKB-KW"/>
</dbReference>
<feature type="compositionally biased region" description="Pro residues" evidence="8">
    <location>
        <begin position="395"/>
        <end position="419"/>
    </location>
</feature>
<evidence type="ECO:0000256" key="2">
    <source>
        <dbReference type="ARBA" id="ARBA00022527"/>
    </source>
</evidence>
<dbReference type="EC" id="2.7.11.1" evidence="1"/>
<dbReference type="SUPFAM" id="SSF56112">
    <property type="entry name" value="Protein kinase-like (PK-like)"/>
    <property type="match status" value="1"/>
</dbReference>
<gene>
    <name evidence="11" type="ORF">GTW20_16025</name>
</gene>
<dbReference type="GO" id="GO:0005524">
    <property type="term" value="F:ATP binding"/>
    <property type="evidence" value="ECO:0007669"/>
    <property type="project" value="UniProtKB-UniRule"/>
</dbReference>
<evidence type="ECO:0000256" key="6">
    <source>
        <dbReference type="ARBA" id="ARBA00022840"/>
    </source>
</evidence>
<evidence type="ECO:0000256" key="9">
    <source>
        <dbReference type="SAM" id="Phobius"/>
    </source>
</evidence>
<dbReference type="Gene3D" id="1.10.510.10">
    <property type="entry name" value="Transferase(Phosphotransferase) domain 1"/>
    <property type="match status" value="1"/>
</dbReference>
<dbReference type="PRINTS" id="PR01217">
    <property type="entry name" value="PRICHEXTENSN"/>
</dbReference>
<keyword evidence="3" id="KW-0808">Transferase</keyword>
<proteinExistence type="predicted"/>
<keyword evidence="9" id="KW-0472">Membrane</keyword>
<dbReference type="PROSITE" id="PS00108">
    <property type="entry name" value="PROTEIN_KINASE_ST"/>
    <property type="match status" value="1"/>
</dbReference>
<dbReference type="InterPro" id="IPR008271">
    <property type="entry name" value="Ser/Thr_kinase_AS"/>
</dbReference>
<evidence type="ECO:0000256" key="8">
    <source>
        <dbReference type="SAM" id="MobiDB-lite"/>
    </source>
</evidence>
<dbReference type="PROSITE" id="PS00107">
    <property type="entry name" value="PROTEIN_KINASE_ATP"/>
    <property type="match status" value="1"/>
</dbReference>
<dbReference type="InterPro" id="IPR017441">
    <property type="entry name" value="Protein_kinase_ATP_BS"/>
</dbReference>
<dbReference type="InterPro" id="IPR011009">
    <property type="entry name" value="Kinase-like_dom_sf"/>
</dbReference>
<evidence type="ECO:0000256" key="3">
    <source>
        <dbReference type="ARBA" id="ARBA00022679"/>
    </source>
</evidence>
<accession>A0A7K2IUT0</accession>
<evidence type="ECO:0000259" key="10">
    <source>
        <dbReference type="PROSITE" id="PS50011"/>
    </source>
</evidence>
<feature type="compositionally biased region" description="Pro residues" evidence="8">
    <location>
        <begin position="364"/>
        <end position="374"/>
    </location>
</feature>
<dbReference type="PANTHER" id="PTHR43289:SF6">
    <property type="entry name" value="SERINE_THREONINE-PROTEIN KINASE NEKL-3"/>
    <property type="match status" value="1"/>
</dbReference>
<protein>
    <recommendedName>
        <fullName evidence="1">non-specific serine/threonine protein kinase</fullName>
        <ecNumber evidence="1">2.7.11.1</ecNumber>
    </recommendedName>
</protein>
<dbReference type="PANTHER" id="PTHR43289">
    <property type="entry name" value="MITOGEN-ACTIVATED PROTEIN KINASE KINASE KINASE 20-RELATED"/>
    <property type="match status" value="1"/>
</dbReference>
<feature type="binding site" evidence="7">
    <location>
        <position position="41"/>
    </location>
    <ligand>
        <name>ATP</name>
        <dbReference type="ChEBI" id="CHEBI:30616"/>
    </ligand>
</feature>
<dbReference type="EMBL" id="WWHY01000001">
    <property type="protein sequence ID" value="MYR33728.1"/>
    <property type="molecule type" value="Genomic_DNA"/>
</dbReference>
<dbReference type="AlphaFoldDB" id="A0A7K2IUT0"/>
<organism evidence="11 12">
    <name type="scientific">Nocardiopsis alba</name>
    <dbReference type="NCBI Taxonomy" id="53437"/>
    <lineage>
        <taxon>Bacteria</taxon>
        <taxon>Bacillati</taxon>
        <taxon>Actinomycetota</taxon>
        <taxon>Actinomycetes</taxon>
        <taxon>Streptosporangiales</taxon>
        <taxon>Nocardiopsidaceae</taxon>
        <taxon>Nocardiopsis</taxon>
    </lineage>
</organism>
<feature type="transmembrane region" description="Helical" evidence="9">
    <location>
        <begin position="497"/>
        <end position="516"/>
    </location>
</feature>
<sequence length="576" mass="58881">MPPPEHTTVGRYELRKRLGVGGMGTVWRAWDPALQRDVAVKEVLLPDGMSEEDRIEAHARTMREARATARISHTAVVTVHDVLEHESSPWIVMELLSGSSSQQHIDAHGTMRVERVEKAARALLGGLHAAHAAGVTHRDVKPANIMLTEDERTVLTDFGIANVDGSAALTRTGVYIGSPEYMAPERFEGERALPASDLWSLGVTLYSLLEGRSPFKRDSITGMISAVLTSPVPPRLSRNEAAGSPRSAALRALIEALLTRDAAARPTPSAALELLDRVRPETLENVPIRRGAPPGGAPYGGVTARGTGPRGVPVPRPPAGGVPTRHVPLPGTPPRGVPVEGVPAPRRPVSGTPPGGVPAGGRPTSPPRPAPPPAGAVTPGRGTPVPGGSGRPSGAPGPTPRRPTPPPGTPVPPPSPPGASPGGVPVEGPASKVVSMPTEAARGFLDGVGYSVSPSEGRSKGERSASSFAVTVMWGINAVAFSVLAVLGPSLGAGTGWAGAVLAVSAGLSSAGAALGPAVRHRAAFPVGLLALFLSGAVLGWGVFTGEGAGPLVAHALLTAHALAACGLLFVSRGPR</sequence>
<comment type="caution">
    <text evidence="11">The sequence shown here is derived from an EMBL/GenBank/DDBJ whole genome shotgun (WGS) entry which is preliminary data.</text>
</comment>
<reference evidence="11 12" key="1">
    <citation type="journal article" date="2019" name="Nat. Commun.">
        <title>The antimicrobial potential of Streptomyces from insect microbiomes.</title>
        <authorList>
            <person name="Chevrette M.G."/>
            <person name="Carlson C.M."/>
            <person name="Ortega H.E."/>
            <person name="Thomas C."/>
            <person name="Ananiev G.E."/>
            <person name="Barns K.J."/>
            <person name="Book A.J."/>
            <person name="Cagnazzo J."/>
            <person name="Carlos C."/>
            <person name="Flanigan W."/>
            <person name="Grubbs K.J."/>
            <person name="Horn H.A."/>
            <person name="Hoffmann F.M."/>
            <person name="Klassen J.L."/>
            <person name="Knack J.J."/>
            <person name="Lewin G.R."/>
            <person name="McDonald B.R."/>
            <person name="Muller L."/>
            <person name="Melo W.G.P."/>
            <person name="Pinto-Tomas A.A."/>
            <person name="Schmitz A."/>
            <person name="Wendt-Pienkowski E."/>
            <person name="Wildman S."/>
            <person name="Zhao M."/>
            <person name="Zhang F."/>
            <person name="Bugni T.S."/>
            <person name="Andes D.R."/>
            <person name="Pupo M.T."/>
            <person name="Currie C.R."/>
        </authorList>
    </citation>
    <scope>NUCLEOTIDE SEQUENCE [LARGE SCALE GENOMIC DNA]</scope>
    <source>
        <strain evidence="11 12">SID5840</strain>
    </source>
</reference>
<keyword evidence="5 11" id="KW-0418">Kinase</keyword>
<feature type="region of interest" description="Disordered" evidence="8">
    <location>
        <begin position="285"/>
        <end position="430"/>
    </location>
</feature>
<evidence type="ECO:0000256" key="7">
    <source>
        <dbReference type="PROSITE-ProRule" id="PRU10141"/>
    </source>
</evidence>
<dbReference type="Proteomes" id="UP000467124">
    <property type="component" value="Unassembled WGS sequence"/>
</dbReference>
<feature type="transmembrane region" description="Helical" evidence="9">
    <location>
        <begin position="550"/>
        <end position="571"/>
    </location>
</feature>
<feature type="domain" description="Protein kinase" evidence="10">
    <location>
        <begin position="12"/>
        <end position="283"/>
    </location>
</feature>
<dbReference type="Pfam" id="PF00069">
    <property type="entry name" value="Pkinase"/>
    <property type="match status" value="1"/>
</dbReference>
<dbReference type="PROSITE" id="PS50011">
    <property type="entry name" value="PROTEIN_KINASE_DOM"/>
    <property type="match status" value="1"/>
</dbReference>
<evidence type="ECO:0000256" key="4">
    <source>
        <dbReference type="ARBA" id="ARBA00022741"/>
    </source>
</evidence>
<dbReference type="Gene3D" id="3.30.200.20">
    <property type="entry name" value="Phosphorylase Kinase, domain 1"/>
    <property type="match status" value="1"/>
</dbReference>